<gene>
    <name evidence="5" type="ORF">EDM56_08255</name>
</gene>
<dbReference type="InterPro" id="IPR044872">
    <property type="entry name" value="CcmK/CsoS1_BMC"/>
</dbReference>
<dbReference type="CDD" id="cd07045">
    <property type="entry name" value="BMC_CcmK_like"/>
    <property type="match status" value="1"/>
</dbReference>
<accession>A0A3M8DQU7</accession>
<evidence type="ECO:0000256" key="1">
    <source>
        <dbReference type="ARBA" id="ARBA00024322"/>
    </source>
</evidence>
<feature type="domain" description="BMC" evidence="4">
    <location>
        <begin position="7"/>
        <end position="91"/>
    </location>
</feature>
<dbReference type="SUPFAM" id="SSF143414">
    <property type="entry name" value="CcmK-like"/>
    <property type="match status" value="1"/>
</dbReference>
<sequence length="160" mass="17155">MEGAAFSLGMIETWGFPALVAAADAAAKAADVKIVTYQGADAGIVTVYVIGDVSSVQAAVDAGAQAASRVGRLLHVHVIARPDASVPRMIWQLVQGKEQKQEQLEAVTEGLEHKSVSELRKLARSLADFPLTGIEISTARKEELLLHLRELEAKRGDEKK</sequence>
<dbReference type="PANTHER" id="PTHR33941:SF11">
    <property type="entry name" value="BACTERIAL MICROCOMPARTMENT SHELL PROTEIN PDUJ"/>
    <property type="match status" value="1"/>
</dbReference>
<evidence type="ECO:0000313" key="6">
    <source>
        <dbReference type="Proteomes" id="UP000271031"/>
    </source>
</evidence>
<dbReference type="InterPro" id="IPR050575">
    <property type="entry name" value="BMC_shell"/>
</dbReference>
<dbReference type="Proteomes" id="UP000271031">
    <property type="component" value="Unassembled WGS sequence"/>
</dbReference>
<evidence type="ECO:0000313" key="5">
    <source>
        <dbReference type="EMBL" id="RNB90490.1"/>
    </source>
</evidence>
<name>A0A3M8DQU7_9BACL</name>
<dbReference type="EMBL" id="RHHQ01000007">
    <property type="protein sequence ID" value="RNB90490.1"/>
    <property type="molecule type" value="Genomic_DNA"/>
</dbReference>
<dbReference type="Gene3D" id="3.30.70.1710">
    <property type="match status" value="1"/>
</dbReference>
<dbReference type="SMART" id="SM00877">
    <property type="entry name" value="BMC"/>
    <property type="match status" value="1"/>
</dbReference>
<comment type="caution">
    <text evidence="5">The sequence shown here is derived from an EMBL/GenBank/DDBJ whole genome shotgun (WGS) entry which is preliminary data.</text>
</comment>
<dbReference type="InterPro" id="IPR037233">
    <property type="entry name" value="CcmK-like_sf"/>
</dbReference>
<evidence type="ECO:0000259" key="4">
    <source>
        <dbReference type="PROSITE" id="PS51930"/>
    </source>
</evidence>
<evidence type="ECO:0000256" key="3">
    <source>
        <dbReference type="PROSITE-ProRule" id="PRU01278"/>
    </source>
</evidence>
<organism evidence="5 6">
    <name type="scientific">Brevibacillus fluminis</name>
    <dbReference type="NCBI Taxonomy" id="511487"/>
    <lineage>
        <taxon>Bacteria</taxon>
        <taxon>Bacillati</taxon>
        <taxon>Bacillota</taxon>
        <taxon>Bacilli</taxon>
        <taxon>Bacillales</taxon>
        <taxon>Paenibacillaceae</taxon>
        <taxon>Brevibacillus</taxon>
    </lineage>
</organism>
<proteinExistence type="inferred from homology"/>
<dbReference type="OrthoDB" id="2878498at2"/>
<dbReference type="InterPro" id="IPR000249">
    <property type="entry name" value="BMC_dom"/>
</dbReference>
<dbReference type="GO" id="GO:0031469">
    <property type="term" value="C:bacterial microcompartment"/>
    <property type="evidence" value="ECO:0007669"/>
    <property type="project" value="UniProtKB-SubCell"/>
</dbReference>
<dbReference type="PROSITE" id="PS51930">
    <property type="entry name" value="BMC_2"/>
    <property type="match status" value="1"/>
</dbReference>
<comment type="subcellular location">
    <subcellularLocation>
        <location evidence="1">Bacterial microcompartment</location>
    </subcellularLocation>
</comment>
<dbReference type="PANTHER" id="PTHR33941">
    <property type="entry name" value="PROPANEDIOL UTILIZATION PROTEIN PDUA"/>
    <property type="match status" value="1"/>
</dbReference>
<dbReference type="RefSeq" id="WP_122917416.1">
    <property type="nucleotide sequence ID" value="NZ_RHHQ01000007.1"/>
</dbReference>
<dbReference type="Pfam" id="PF00936">
    <property type="entry name" value="BMC"/>
    <property type="match status" value="1"/>
</dbReference>
<dbReference type="AlphaFoldDB" id="A0A3M8DQU7"/>
<evidence type="ECO:0000256" key="2">
    <source>
        <dbReference type="ARBA" id="ARBA00024446"/>
    </source>
</evidence>
<comment type="similarity">
    <text evidence="3">Belongs to the bacterial microcompartments protein family.</text>
</comment>
<reference evidence="5 6" key="1">
    <citation type="submission" date="2018-10" db="EMBL/GenBank/DDBJ databases">
        <title>Phylogenomics of Brevibacillus.</title>
        <authorList>
            <person name="Dunlap C."/>
        </authorList>
    </citation>
    <scope>NUCLEOTIDE SEQUENCE [LARGE SCALE GENOMIC DNA]</scope>
    <source>
        <strain evidence="5 6">JCM 15716</strain>
    </source>
</reference>
<keyword evidence="2" id="KW-1283">Bacterial microcompartment</keyword>
<protein>
    <submittedName>
        <fullName evidence="5">BMC domain-containing protein</fullName>
    </submittedName>
</protein>
<keyword evidence="6" id="KW-1185">Reference proteome</keyword>